<comment type="catalytic activity">
    <reaction evidence="1 14">
        <text>Thiol-dependent hydrolysis of ester, thioester, amide, peptide and isopeptide bonds formed by the C-terminal Gly of ubiquitin (a 76-residue protein attached to proteins as an intracellular targeting signal).</text>
        <dbReference type="EC" id="3.4.19.12"/>
    </reaction>
</comment>
<dbReference type="Pfam" id="PF00627">
    <property type="entry name" value="UBA"/>
    <property type="match status" value="2"/>
</dbReference>
<keyword evidence="4 12" id="KW-0479">Metal-binding</keyword>
<dbReference type="Gene3D" id="3.90.70.10">
    <property type="entry name" value="Cysteine proteinases"/>
    <property type="match status" value="2"/>
</dbReference>
<dbReference type="InterPro" id="IPR016652">
    <property type="entry name" value="Ubiquitinyl_hydrolase"/>
</dbReference>
<keyword evidence="5" id="KW-0677">Repeat</keyword>
<comment type="caution">
    <text evidence="18">The sequence shown here is derived from an EMBL/GenBank/DDBJ whole genome shotgun (WGS) entry which is preliminary data.</text>
</comment>
<dbReference type="SUPFAM" id="SSF54001">
    <property type="entry name" value="Cysteine proteinases"/>
    <property type="match status" value="1"/>
</dbReference>
<keyword evidence="3 14" id="KW-0645">Protease</keyword>
<keyword evidence="6 13" id="KW-0863">Zinc-finger</keyword>
<dbReference type="GO" id="GO:0008270">
    <property type="term" value="F:zinc ion binding"/>
    <property type="evidence" value="ECO:0007669"/>
    <property type="project" value="UniProtKB-KW"/>
</dbReference>
<proteinExistence type="inferred from homology"/>
<keyword evidence="10 12" id="KW-0862">Zinc</keyword>
<evidence type="ECO:0000259" key="17">
    <source>
        <dbReference type="PROSITE" id="PS50271"/>
    </source>
</evidence>
<dbReference type="PROSITE" id="PS50235">
    <property type="entry name" value="USP_3"/>
    <property type="match status" value="1"/>
</dbReference>
<dbReference type="InterPro" id="IPR028889">
    <property type="entry name" value="USP"/>
</dbReference>
<dbReference type="InterPro" id="IPR001394">
    <property type="entry name" value="Peptidase_C19_UCH"/>
</dbReference>
<dbReference type="InterPro" id="IPR038765">
    <property type="entry name" value="Papain-like_cys_pep_sf"/>
</dbReference>
<evidence type="ECO:0000256" key="13">
    <source>
        <dbReference type="PROSITE-ProRule" id="PRU00502"/>
    </source>
</evidence>
<evidence type="ECO:0000256" key="5">
    <source>
        <dbReference type="ARBA" id="ARBA00022737"/>
    </source>
</evidence>
<evidence type="ECO:0000256" key="7">
    <source>
        <dbReference type="ARBA" id="ARBA00022786"/>
    </source>
</evidence>
<dbReference type="InterPro" id="IPR009060">
    <property type="entry name" value="UBA-like_sf"/>
</dbReference>
<dbReference type="InterPro" id="IPR015940">
    <property type="entry name" value="UBA"/>
</dbReference>
<evidence type="ECO:0000256" key="9">
    <source>
        <dbReference type="ARBA" id="ARBA00022807"/>
    </source>
</evidence>
<reference evidence="18" key="1">
    <citation type="submission" date="2019-05" db="EMBL/GenBank/DDBJ databases">
        <title>Annotation for the trematode Paragonimus heterotremus.</title>
        <authorList>
            <person name="Choi Y.-J."/>
        </authorList>
    </citation>
    <scope>NUCLEOTIDE SEQUENCE</scope>
    <source>
        <strain evidence="18">LC</strain>
    </source>
</reference>
<evidence type="ECO:0000256" key="8">
    <source>
        <dbReference type="ARBA" id="ARBA00022801"/>
    </source>
</evidence>
<feature type="domain" description="UBA" evidence="15">
    <location>
        <begin position="762"/>
        <end position="802"/>
    </location>
</feature>
<dbReference type="InterPro" id="IPR041432">
    <property type="entry name" value="UBP13_Znf-UBP_var"/>
</dbReference>
<feature type="binding site" evidence="12">
    <location>
        <position position="228"/>
    </location>
    <ligand>
        <name>Zn(2+)</name>
        <dbReference type="ChEBI" id="CHEBI:29105"/>
    </ligand>
</feature>
<dbReference type="FunFam" id="3.30.40.10:FF:000026">
    <property type="entry name" value="Ubiquitin carboxyl-terminal hydrolase"/>
    <property type="match status" value="1"/>
</dbReference>
<evidence type="ECO:0000256" key="1">
    <source>
        <dbReference type="ARBA" id="ARBA00000707"/>
    </source>
</evidence>
<dbReference type="OrthoDB" id="361536at2759"/>
<keyword evidence="9 14" id="KW-0788">Thiol protease</keyword>
<feature type="binding site" evidence="12">
    <location>
        <position position="245"/>
    </location>
    <ligand>
        <name>Zn(2+)</name>
        <dbReference type="ChEBI" id="CHEBI:29105"/>
    </ligand>
</feature>
<dbReference type="InterPro" id="IPR013083">
    <property type="entry name" value="Znf_RING/FYVE/PHD"/>
</dbReference>
<evidence type="ECO:0000256" key="14">
    <source>
        <dbReference type="RuleBase" id="RU366025"/>
    </source>
</evidence>
<gene>
    <name evidence="18" type="ORF">PHET_05269</name>
</gene>
<dbReference type="Gene3D" id="3.30.40.10">
    <property type="entry name" value="Zinc/RING finger domain, C3HC4 (zinc finger)"/>
    <property type="match status" value="2"/>
</dbReference>
<feature type="binding site" evidence="12">
    <location>
        <position position="225"/>
    </location>
    <ligand>
        <name>Zn(2+)</name>
        <dbReference type="ChEBI" id="CHEBI:29105"/>
    </ligand>
</feature>
<sequence>MADSGLWAQAASHIRIPSTEDKIFKDECLFSFETPDLADGIFICMRNFLAIGPKLVRKYAAVTGCSVFLQYKIKREFKKRDPNIDPHPTKLALGVPGGFELPQDRYSVSEQWTLFLLPQGEQLALPNPVGPTISAADTTRLMDLGLPENLAKAIIMIQLAESALLIEERANTVAAWEEENMRPISAYAMNLEQLDNGIRISPSNPISTGISSLPILLSQISGWKCCACDLKENLWLNLTDGSINCGRRFWDGSGGNNHAVEHYQRTKYPLAVKLGTITPEGAEVFSYAEDEMVTDPLLAEHLAHFGIDVLRMQKTDKTVAELEISANERIGEWQLLQESNRELEPRYGPGMTGLRNLGNTCYMNAVVQVLFAIPHFRWLFAYRLPYWIDKALDEWKGPSGESSPLDHVGLQFAKLGHGLCSGAYSWRCPNNLDEITEGPVPVLPGIRPQLFRRLIGRNNVTFSTKHQQDAYEFLIYLLDLLDSKASVESCDSNTVQTAHGENRTVPNPSSCLRFSVEDRLECGLTHKVRYTTREEFVFSLPVPMEAMVNKAEYEAYEKHREQNVTTGVSLPTEEIVRPRIPFAACLSAWGEVEKVNDFATPASDPPGARTYALRSSRLLNFPDYLCVQLAKYTIGSDWLPRKLDVEIELPSSGKNEEFRVDLAGLHSEGGLQPNETPMPDLDANTTTVQSAQPISVEPNAEYVSHLVSMGFTNSASCKACILTNNVSLETALEWIMEHLDDPTLNDPFTEQQRANSVGAQTPANEDSIAMLNAMGLTRAQAMKALNHTGNNLEAAADWAFTNPDVLNDTQEPPNLSNTSDMAMTASANQSRIQQHTRSNTTNTSSVYELCAFISHMGKATTDGHYVAHIKRSALAKCIPNETPVHHSGSPCCGGTDDEWIIFNDEKVAKSESPPHRFAYVYVFRRVDAPVD</sequence>
<dbReference type="Pfam" id="PF17807">
    <property type="entry name" value="zf-UBP_var"/>
    <property type="match status" value="1"/>
</dbReference>
<evidence type="ECO:0000256" key="2">
    <source>
        <dbReference type="ARBA" id="ARBA00009085"/>
    </source>
</evidence>
<keyword evidence="8 14" id="KW-0378">Hydrolase</keyword>
<accession>A0A8J4T877</accession>
<evidence type="ECO:0000259" key="15">
    <source>
        <dbReference type="PROSITE" id="PS50030"/>
    </source>
</evidence>
<dbReference type="PROSITE" id="PS50030">
    <property type="entry name" value="UBA"/>
    <property type="match status" value="2"/>
</dbReference>
<protein>
    <recommendedName>
        <fullName evidence="14">Ubiquitin carboxyl-terminal hydrolase</fullName>
        <ecNumber evidence="14">3.4.19.12</ecNumber>
    </recommendedName>
</protein>
<dbReference type="AlphaFoldDB" id="A0A8J4T877"/>
<feature type="binding site" evidence="12">
    <location>
        <position position="258"/>
    </location>
    <ligand>
        <name>Zn(2+)</name>
        <dbReference type="ChEBI" id="CHEBI:29105"/>
    </ligand>
</feature>
<dbReference type="EC" id="3.4.19.12" evidence="14"/>
<evidence type="ECO:0000259" key="16">
    <source>
        <dbReference type="PROSITE" id="PS50235"/>
    </source>
</evidence>
<keyword evidence="7 14" id="KW-0833">Ubl conjugation pathway</keyword>
<dbReference type="SUPFAM" id="SSF57850">
    <property type="entry name" value="RING/U-box"/>
    <property type="match status" value="1"/>
</dbReference>
<feature type="domain" description="UBP-type" evidence="17">
    <location>
        <begin position="183"/>
        <end position="309"/>
    </location>
</feature>
<dbReference type="InterPro" id="IPR001607">
    <property type="entry name" value="Znf_UBP"/>
</dbReference>
<dbReference type="PROSITE" id="PS50271">
    <property type="entry name" value="ZF_UBP"/>
    <property type="match status" value="1"/>
</dbReference>
<evidence type="ECO:0000256" key="6">
    <source>
        <dbReference type="ARBA" id="ARBA00022771"/>
    </source>
</evidence>
<dbReference type="GO" id="GO:0016579">
    <property type="term" value="P:protein deubiquitination"/>
    <property type="evidence" value="ECO:0007669"/>
    <property type="project" value="InterPro"/>
</dbReference>
<dbReference type="CDD" id="cd14386">
    <property type="entry name" value="UBA2_UBP5"/>
    <property type="match status" value="1"/>
</dbReference>
<evidence type="ECO:0000313" key="18">
    <source>
        <dbReference type="EMBL" id="KAF5401263.1"/>
    </source>
</evidence>
<dbReference type="PANTHER" id="PTHR21646">
    <property type="entry name" value="UBIQUITIN CARBOXYL-TERMINAL HYDROLASE"/>
    <property type="match status" value="1"/>
</dbReference>
<keyword evidence="19" id="KW-1185">Reference proteome</keyword>
<feature type="domain" description="UBA" evidence="15">
    <location>
        <begin position="697"/>
        <end position="738"/>
    </location>
</feature>
<feature type="active site" description="Proton acceptor" evidence="11">
    <location>
        <position position="864"/>
    </location>
</feature>
<organism evidence="18 19">
    <name type="scientific">Paragonimus heterotremus</name>
    <dbReference type="NCBI Taxonomy" id="100268"/>
    <lineage>
        <taxon>Eukaryota</taxon>
        <taxon>Metazoa</taxon>
        <taxon>Spiralia</taxon>
        <taxon>Lophotrochozoa</taxon>
        <taxon>Platyhelminthes</taxon>
        <taxon>Trematoda</taxon>
        <taxon>Digenea</taxon>
        <taxon>Plagiorchiida</taxon>
        <taxon>Troglotremata</taxon>
        <taxon>Troglotrematidae</taxon>
        <taxon>Paragonimus</taxon>
    </lineage>
</organism>
<dbReference type="PROSITE" id="PS00973">
    <property type="entry name" value="USP_2"/>
    <property type="match status" value="1"/>
</dbReference>
<dbReference type="GO" id="GO:0004843">
    <property type="term" value="F:cysteine-type deubiquitinase activity"/>
    <property type="evidence" value="ECO:0007669"/>
    <property type="project" value="UniProtKB-UniRule"/>
</dbReference>
<dbReference type="SMART" id="SM00290">
    <property type="entry name" value="ZnF_UBP"/>
    <property type="match status" value="1"/>
</dbReference>
<dbReference type="GO" id="GO:0006508">
    <property type="term" value="P:proteolysis"/>
    <property type="evidence" value="ECO:0007669"/>
    <property type="project" value="UniProtKB-KW"/>
</dbReference>
<evidence type="ECO:0000256" key="12">
    <source>
        <dbReference type="PIRSR" id="PIRSR016308-3"/>
    </source>
</evidence>
<comment type="similarity">
    <text evidence="2 14">Belongs to the peptidase C19 family.</text>
</comment>
<dbReference type="Pfam" id="PF02148">
    <property type="entry name" value="zf-UBP"/>
    <property type="match status" value="1"/>
</dbReference>
<dbReference type="InterPro" id="IPR018200">
    <property type="entry name" value="USP_CS"/>
</dbReference>
<feature type="active site" description="Nucleophile" evidence="11">
    <location>
        <position position="361"/>
    </location>
</feature>
<evidence type="ECO:0000256" key="3">
    <source>
        <dbReference type="ARBA" id="ARBA00022670"/>
    </source>
</evidence>
<dbReference type="PIRSF" id="PIRSF016308">
    <property type="entry name" value="UBP"/>
    <property type="match status" value="1"/>
</dbReference>
<evidence type="ECO:0000256" key="10">
    <source>
        <dbReference type="ARBA" id="ARBA00022833"/>
    </source>
</evidence>
<dbReference type="SMART" id="SM00165">
    <property type="entry name" value="UBA"/>
    <property type="match status" value="2"/>
</dbReference>
<dbReference type="Proteomes" id="UP000748531">
    <property type="component" value="Unassembled WGS sequence"/>
</dbReference>
<dbReference type="SUPFAM" id="SSF46934">
    <property type="entry name" value="UBA-like"/>
    <property type="match status" value="1"/>
</dbReference>
<dbReference type="PROSITE" id="PS00972">
    <property type="entry name" value="USP_1"/>
    <property type="match status" value="1"/>
</dbReference>
<evidence type="ECO:0000256" key="11">
    <source>
        <dbReference type="PIRSR" id="PIRSR016308-1"/>
    </source>
</evidence>
<dbReference type="PANTHER" id="PTHR21646:SF10">
    <property type="entry name" value="UBIQUITIN CARBOXYL-TERMINAL HYDROLASE 14"/>
    <property type="match status" value="1"/>
</dbReference>
<feature type="domain" description="USP" evidence="16">
    <location>
        <begin position="352"/>
        <end position="926"/>
    </location>
</feature>
<dbReference type="Pfam" id="PF00443">
    <property type="entry name" value="UCH"/>
    <property type="match status" value="1"/>
</dbReference>
<evidence type="ECO:0000256" key="4">
    <source>
        <dbReference type="ARBA" id="ARBA00022723"/>
    </source>
</evidence>
<name>A0A8J4T877_9TREM</name>
<dbReference type="EMBL" id="LUCH01002589">
    <property type="protein sequence ID" value="KAF5401263.1"/>
    <property type="molecule type" value="Genomic_DNA"/>
</dbReference>
<evidence type="ECO:0000313" key="19">
    <source>
        <dbReference type="Proteomes" id="UP000748531"/>
    </source>
</evidence>
<dbReference type="InterPro" id="IPR050185">
    <property type="entry name" value="Ub_carboxyl-term_hydrolase"/>
</dbReference>
<dbReference type="Gene3D" id="1.10.8.10">
    <property type="entry name" value="DNA helicase RuvA subunit, C-terminal domain"/>
    <property type="match status" value="2"/>
</dbReference>